<dbReference type="InterPro" id="IPR001138">
    <property type="entry name" value="Zn2Cys6_DnaBD"/>
</dbReference>
<dbReference type="GO" id="GO:0000981">
    <property type="term" value="F:DNA-binding transcription factor activity, RNA polymerase II-specific"/>
    <property type="evidence" value="ECO:0007669"/>
    <property type="project" value="InterPro"/>
</dbReference>
<feature type="region of interest" description="Disordered" evidence="3">
    <location>
        <begin position="146"/>
        <end position="166"/>
    </location>
</feature>
<dbReference type="EMBL" id="KN831771">
    <property type="protein sequence ID" value="KIM45825.1"/>
    <property type="molecule type" value="Genomic_DNA"/>
</dbReference>
<dbReference type="GO" id="GO:0006351">
    <property type="term" value="P:DNA-templated transcription"/>
    <property type="evidence" value="ECO:0007669"/>
    <property type="project" value="InterPro"/>
</dbReference>
<dbReference type="InterPro" id="IPR036864">
    <property type="entry name" value="Zn2-C6_fun-type_DNA-bd_sf"/>
</dbReference>
<feature type="region of interest" description="Disordered" evidence="3">
    <location>
        <begin position="666"/>
        <end position="848"/>
    </location>
</feature>
<dbReference type="Pfam" id="PF04082">
    <property type="entry name" value="Fungal_trans"/>
    <property type="match status" value="1"/>
</dbReference>
<dbReference type="HOGENOM" id="CLU_007406_0_0_1"/>
<dbReference type="PANTHER" id="PTHR46910:SF1">
    <property type="entry name" value="MISCELLANEOUS ZN(II)2CYS6 TRANSCRIPTION FACTOR (EUROFUNG)-RELATED"/>
    <property type="match status" value="1"/>
</dbReference>
<feature type="domain" description="Zn(2)-C6 fungal-type" evidence="4">
    <location>
        <begin position="43"/>
        <end position="73"/>
    </location>
</feature>
<feature type="compositionally biased region" description="Polar residues" evidence="3">
    <location>
        <begin position="675"/>
        <end position="690"/>
    </location>
</feature>
<evidence type="ECO:0000259" key="4">
    <source>
        <dbReference type="PROSITE" id="PS50048"/>
    </source>
</evidence>
<evidence type="ECO:0000313" key="6">
    <source>
        <dbReference type="Proteomes" id="UP000053424"/>
    </source>
</evidence>
<dbReference type="Gene3D" id="4.10.240.10">
    <property type="entry name" value="Zn(2)-C6 fungal-type DNA-binding domain"/>
    <property type="match status" value="1"/>
</dbReference>
<dbReference type="GO" id="GO:0003677">
    <property type="term" value="F:DNA binding"/>
    <property type="evidence" value="ECO:0007669"/>
    <property type="project" value="InterPro"/>
</dbReference>
<evidence type="ECO:0000313" key="5">
    <source>
        <dbReference type="EMBL" id="KIM45825.1"/>
    </source>
</evidence>
<dbReference type="InterPro" id="IPR050987">
    <property type="entry name" value="AtrR-like"/>
</dbReference>
<gene>
    <name evidence="5" type="ORF">M413DRAFT_16666</name>
</gene>
<keyword evidence="6" id="KW-1185">Reference proteome</keyword>
<dbReference type="STRING" id="686832.A0A0C3CAH6"/>
<dbReference type="CDD" id="cd00067">
    <property type="entry name" value="GAL4"/>
    <property type="match status" value="1"/>
</dbReference>
<dbReference type="SMART" id="SM00906">
    <property type="entry name" value="Fungal_trans"/>
    <property type="match status" value="1"/>
</dbReference>
<reference evidence="6" key="2">
    <citation type="submission" date="2015-01" db="EMBL/GenBank/DDBJ databases">
        <title>Evolutionary Origins and Diversification of the Mycorrhizal Mutualists.</title>
        <authorList>
            <consortium name="DOE Joint Genome Institute"/>
            <consortium name="Mycorrhizal Genomics Consortium"/>
            <person name="Kohler A."/>
            <person name="Kuo A."/>
            <person name="Nagy L.G."/>
            <person name="Floudas D."/>
            <person name="Copeland A."/>
            <person name="Barry K.W."/>
            <person name="Cichocki N."/>
            <person name="Veneault-Fourrey C."/>
            <person name="LaButti K."/>
            <person name="Lindquist E.A."/>
            <person name="Lipzen A."/>
            <person name="Lundell T."/>
            <person name="Morin E."/>
            <person name="Murat C."/>
            <person name="Riley R."/>
            <person name="Ohm R."/>
            <person name="Sun H."/>
            <person name="Tunlid A."/>
            <person name="Henrissat B."/>
            <person name="Grigoriev I.V."/>
            <person name="Hibbett D.S."/>
            <person name="Martin F."/>
        </authorList>
    </citation>
    <scope>NUCLEOTIDE SEQUENCE [LARGE SCALE GENOMIC DNA]</scope>
    <source>
        <strain evidence="6">h7</strain>
    </source>
</reference>
<dbReference type="Proteomes" id="UP000053424">
    <property type="component" value="Unassembled WGS sequence"/>
</dbReference>
<reference evidence="5 6" key="1">
    <citation type="submission" date="2014-04" db="EMBL/GenBank/DDBJ databases">
        <authorList>
            <consortium name="DOE Joint Genome Institute"/>
            <person name="Kuo A."/>
            <person name="Gay G."/>
            <person name="Dore J."/>
            <person name="Kohler A."/>
            <person name="Nagy L.G."/>
            <person name="Floudas D."/>
            <person name="Copeland A."/>
            <person name="Barry K.W."/>
            <person name="Cichocki N."/>
            <person name="Veneault-Fourrey C."/>
            <person name="LaButti K."/>
            <person name="Lindquist E.A."/>
            <person name="Lipzen A."/>
            <person name="Lundell T."/>
            <person name="Morin E."/>
            <person name="Murat C."/>
            <person name="Sun H."/>
            <person name="Tunlid A."/>
            <person name="Henrissat B."/>
            <person name="Grigoriev I.V."/>
            <person name="Hibbett D.S."/>
            <person name="Martin F."/>
            <person name="Nordberg H.P."/>
            <person name="Cantor M.N."/>
            <person name="Hua S.X."/>
        </authorList>
    </citation>
    <scope>NUCLEOTIDE SEQUENCE [LARGE SCALE GENOMIC DNA]</scope>
    <source>
        <strain evidence="6">h7</strain>
    </source>
</reference>
<evidence type="ECO:0000256" key="2">
    <source>
        <dbReference type="ARBA" id="ARBA00023242"/>
    </source>
</evidence>
<dbReference type="SUPFAM" id="SSF57701">
    <property type="entry name" value="Zn2/Cys6 DNA-binding domain"/>
    <property type="match status" value="1"/>
</dbReference>
<dbReference type="CDD" id="cd12148">
    <property type="entry name" value="fungal_TF_MHR"/>
    <property type="match status" value="1"/>
</dbReference>
<dbReference type="PROSITE" id="PS00463">
    <property type="entry name" value="ZN2_CY6_FUNGAL_1"/>
    <property type="match status" value="1"/>
</dbReference>
<protein>
    <recommendedName>
        <fullName evidence="4">Zn(2)-C6 fungal-type domain-containing protein</fullName>
    </recommendedName>
</protein>
<dbReference type="PROSITE" id="PS50048">
    <property type="entry name" value="ZN2_CY6_FUNGAL_2"/>
    <property type="match status" value="1"/>
</dbReference>
<sequence length="986" mass="108264">MAKGEDSSSSLSQSKKKRPENEPMLEDTSAKPLQLQRRRVWRACESCRRKKIKCDGCEPTCSQCTMSGSQCTWLQTKDRAALSRHYVQELEARLLHMESLFSQIAPALEQHMAPSSNGSTHANAPEAINPEALAPAVIQRSLAPKIPAPESEPASTPSPVNKSDDDVSELFGQLALDEYGHMRWIGGSSTMSLIQSFRALTSSPLHRISPMEEDPQAPGPSVNKLYFPAAVFFGKVHALPGPEEVEFPERDLADKLVSAYFSRFHFLMPVIDKPYFMRLYTNVMDNTHNLDVVRAETPFLSLLFAVFACAANLVQDPRLTTSERQDDGGMGMVYYERALILQYISHPNIQIVHVQCFILMSSFLCSVNCLPQAWILIGQAVRAGQDLGLHRSPRRLSITPVEKETRRKIWWGVYTLDRMLALALGRPLGVNDSDCDAELPVEVDDESLPEYFTGAPMTQRQPSLMTGTIALIKLYEIGGRVLRQVYALENCKDHLEPERKADIQRLVESLDNELTKWCDDLPTVFKSQSETEEQVSMGAVLCSHYYSVLTTLHRNLLPVKHDQPVTAKSTIKAVSSARSCIRLAPSMKHVVPPSHHLAFFIQHLFSSAVIVLLYAMHASDPRAASAAMDEARSTLVALESWEGQWPGARKCKELLIELVNTAKEAIAQGPRDRSGTTPTGPSAVLPTSSSTHERRRSVTIATGATARDGPGRVVKGRPRRNASRDPGTSSSNRRLAAVSPYRMDGGQRARSTSRRRGHDDPEALDRSTNTPYFQSFSSPTGSGGRTGASSTHSSPASVNLPSPAMPPILSPDQNQTQQDPSPRLSANPNYNFTSPLSPANLPSPHRYDFEYGVQPSALSQTNLQQWNGNNGEQQLFGTGSPDTSLYTNAFNAFGSGIDGYGGFDAGDLSGGYTGLSTTPPSSSFNAAGLPFRGLDFIRNYNPSGYLPGDQDSLWQSYDPGAFGYDPDLPFTLGDTTNDPQDAIHHP</sequence>
<keyword evidence="1" id="KW-0479">Metal-binding</keyword>
<dbReference type="InterPro" id="IPR007219">
    <property type="entry name" value="XnlR_reg_dom"/>
</dbReference>
<proteinExistence type="predicted"/>
<dbReference type="GO" id="GO:0008270">
    <property type="term" value="F:zinc ion binding"/>
    <property type="evidence" value="ECO:0007669"/>
    <property type="project" value="InterPro"/>
</dbReference>
<dbReference type="SMART" id="SM00066">
    <property type="entry name" value="GAL4"/>
    <property type="match status" value="1"/>
</dbReference>
<feature type="compositionally biased region" description="Polar residues" evidence="3">
    <location>
        <begin position="811"/>
        <end position="837"/>
    </location>
</feature>
<organism evidence="5 6">
    <name type="scientific">Hebeloma cylindrosporum</name>
    <dbReference type="NCBI Taxonomy" id="76867"/>
    <lineage>
        <taxon>Eukaryota</taxon>
        <taxon>Fungi</taxon>
        <taxon>Dikarya</taxon>
        <taxon>Basidiomycota</taxon>
        <taxon>Agaricomycotina</taxon>
        <taxon>Agaricomycetes</taxon>
        <taxon>Agaricomycetidae</taxon>
        <taxon>Agaricales</taxon>
        <taxon>Agaricineae</taxon>
        <taxon>Hymenogastraceae</taxon>
        <taxon>Hebeloma</taxon>
    </lineage>
</organism>
<evidence type="ECO:0000256" key="3">
    <source>
        <dbReference type="SAM" id="MobiDB-lite"/>
    </source>
</evidence>
<feature type="compositionally biased region" description="Low complexity" evidence="3">
    <location>
        <begin position="148"/>
        <end position="159"/>
    </location>
</feature>
<dbReference type="AlphaFoldDB" id="A0A0C3CAH6"/>
<dbReference type="Pfam" id="PF00172">
    <property type="entry name" value="Zn_clus"/>
    <property type="match status" value="1"/>
</dbReference>
<dbReference type="PANTHER" id="PTHR46910">
    <property type="entry name" value="TRANSCRIPTION FACTOR PDR1"/>
    <property type="match status" value="1"/>
</dbReference>
<dbReference type="OrthoDB" id="434771at2759"/>
<feature type="region of interest" description="Disordered" evidence="3">
    <location>
        <begin position="1"/>
        <end position="33"/>
    </location>
</feature>
<keyword evidence="2" id="KW-0539">Nucleus</keyword>
<evidence type="ECO:0000256" key="1">
    <source>
        <dbReference type="ARBA" id="ARBA00022723"/>
    </source>
</evidence>
<name>A0A0C3CAH6_HEBCY</name>
<accession>A0A0C3CAH6</accession>